<keyword evidence="5 6" id="KW-0472">Membrane</keyword>
<keyword evidence="7" id="KW-0496">Mitochondrion</keyword>
<gene>
    <name evidence="7" type="primary">tatC</name>
    <name evidence="7" type="ORF">TampMt_p014</name>
</gene>
<dbReference type="GO" id="GO:0033281">
    <property type="term" value="C:TAT protein transport complex"/>
    <property type="evidence" value="ECO:0007669"/>
    <property type="project" value="TreeGrafter"/>
</dbReference>
<dbReference type="GO" id="GO:0043953">
    <property type="term" value="P:protein transport by the Tat complex"/>
    <property type="evidence" value="ECO:0007669"/>
    <property type="project" value="TreeGrafter"/>
</dbReference>
<evidence type="ECO:0000256" key="4">
    <source>
        <dbReference type="ARBA" id="ARBA00022989"/>
    </source>
</evidence>
<evidence type="ECO:0000256" key="1">
    <source>
        <dbReference type="ARBA" id="ARBA00004141"/>
    </source>
</evidence>
<geneLocation type="mitochondrion" evidence="7"/>
<evidence type="ECO:0000313" key="7">
    <source>
        <dbReference type="EMBL" id="AVK94029.1"/>
    </source>
</evidence>
<dbReference type="EMBL" id="MG680944">
    <property type="protein sequence ID" value="AVK94029.1"/>
    <property type="molecule type" value="Genomic_DNA"/>
</dbReference>
<dbReference type="PANTHER" id="PTHR30371:SF0">
    <property type="entry name" value="SEC-INDEPENDENT PROTEIN TRANSLOCASE PROTEIN TATC, CHLOROPLASTIC-RELATED"/>
    <property type="match status" value="1"/>
</dbReference>
<comment type="subcellular location">
    <subcellularLocation>
        <location evidence="1">Membrane</location>
        <topology evidence="1">Multi-pass membrane protein</topology>
    </subcellularLocation>
</comment>
<dbReference type="GO" id="GO:0009977">
    <property type="term" value="F:proton motive force dependent protein transmembrane transporter activity"/>
    <property type="evidence" value="ECO:0007669"/>
    <property type="project" value="TreeGrafter"/>
</dbReference>
<dbReference type="RefSeq" id="YP_009475767.1">
    <property type="nucleotide sequence ID" value="NC_037436.1"/>
</dbReference>
<name>A0A2P1E6L1_9CRYP</name>
<feature type="transmembrane region" description="Helical" evidence="6">
    <location>
        <begin position="61"/>
        <end position="86"/>
    </location>
</feature>
<dbReference type="Pfam" id="PF00902">
    <property type="entry name" value="TatC"/>
    <property type="match status" value="1"/>
</dbReference>
<dbReference type="GeneID" id="36496136"/>
<evidence type="ECO:0000256" key="5">
    <source>
        <dbReference type="ARBA" id="ARBA00023136"/>
    </source>
</evidence>
<evidence type="ECO:0000256" key="2">
    <source>
        <dbReference type="ARBA" id="ARBA00008882"/>
    </source>
</evidence>
<dbReference type="PRINTS" id="PR01840">
    <property type="entry name" value="TATCFAMILY"/>
</dbReference>
<keyword evidence="3 6" id="KW-0812">Transmembrane</keyword>
<organism evidence="7">
    <name type="scientific">Teleaulax amphioxeia</name>
    <dbReference type="NCBI Taxonomy" id="77931"/>
    <lineage>
        <taxon>Eukaryota</taxon>
        <taxon>Cryptophyceae</taxon>
        <taxon>Pyrenomonadales</taxon>
        <taxon>Geminigeraceae</taxon>
        <taxon>Teleaulax</taxon>
    </lineage>
</organism>
<comment type="similarity">
    <text evidence="2">Belongs to the TatC family.</text>
</comment>
<evidence type="ECO:0000256" key="6">
    <source>
        <dbReference type="SAM" id="Phobius"/>
    </source>
</evidence>
<protein>
    <submittedName>
        <fullName evidence="7">TatC</fullName>
    </submittedName>
</protein>
<feature type="transmembrane region" description="Helical" evidence="6">
    <location>
        <begin position="107"/>
        <end position="134"/>
    </location>
</feature>
<feature type="transmembrane region" description="Helical" evidence="6">
    <location>
        <begin position="154"/>
        <end position="181"/>
    </location>
</feature>
<sequence>MLIILNHWYELKLRLVYVIVSFLVTFITSYLYSDILMYIYVFPFILRFAEKKFIFTNLGEAFSSCLSISLNISLMVTFVFFIYSVMSFFKPGLYKKELHLLRICSKLLIVSLFLSVCFVYVVVLPGVINFFGHFESSRLFELTLEAKISDYLDLVLQCLFWISLVFQTPVAIFLFVYLNIINVDSLLRKRKEFIVVCFIAGALLSPPDIFTQLLIALPLWVLLEITILIFLVIDEYGHRI</sequence>
<dbReference type="PANTHER" id="PTHR30371">
    <property type="entry name" value="SEC-INDEPENDENT PROTEIN TRANSLOCASE PROTEIN TATC"/>
    <property type="match status" value="1"/>
</dbReference>
<feature type="transmembrane region" description="Helical" evidence="6">
    <location>
        <begin position="15"/>
        <end position="41"/>
    </location>
</feature>
<accession>A0A2P1E6L1</accession>
<keyword evidence="4 6" id="KW-1133">Transmembrane helix</keyword>
<reference evidence="7" key="1">
    <citation type="journal article" date="2018" name="BMC Genomics">
        <title>Comparative mitochondrial genomics of cryptophyte algae: gene shuffling and dynamic mobile genetic elements.</title>
        <authorList>
            <person name="Kim J.I."/>
            <person name="Yoon H.S."/>
            <person name="Yi G."/>
            <person name="Shin W."/>
            <person name="Archibald J.M."/>
        </authorList>
    </citation>
    <scope>NUCLEOTIDE SEQUENCE</scope>
    <source>
        <strain evidence="7">HACCP-CR01</strain>
    </source>
</reference>
<proteinExistence type="inferred from homology"/>
<dbReference type="HAMAP" id="MF_00902">
    <property type="entry name" value="TatC"/>
    <property type="match status" value="1"/>
</dbReference>
<dbReference type="GO" id="GO:0065002">
    <property type="term" value="P:intracellular protein transmembrane transport"/>
    <property type="evidence" value="ECO:0007669"/>
    <property type="project" value="TreeGrafter"/>
</dbReference>
<feature type="transmembrane region" description="Helical" evidence="6">
    <location>
        <begin position="193"/>
        <end position="209"/>
    </location>
</feature>
<evidence type="ECO:0000256" key="3">
    <source>
        <dbReference type="ARBA" id="ARBA00022692"/>
    </source>
</evidence>
<feature type="transmembrane region" description="Helical" evidence="6">
    <location>
        <begin position="215"/>
        <end position="233"/>
    </location>
</feature>
<dbReference type="AlphaFoldDB" id="A0A2P1E6L1"/>
<dbReference type="NCBIfam" id="TIGR00945">
    <property type="entry name" value="tatC"/>
    <property type="match status" value="1"/>
</dbReference>
<dbReference type="InterPro" id="IPR002033">
    <property type="entry name" value="TatC"/>
</dbReference>